<feature type="transmembrane region" description="Helical" evidence="7">
    <location>
        <begin position="137"/>
        <end position="157"/>
    </location>
</feature>
<gene>
    <name evidence="8" type="ORF">SHI21_04245</name>
</gene>
<evidence type="ECO:0000313" key="8">
    <source>
        <dbReference type="EMBL" id="MEA9355394.1"/>
    </source>
</evidence>
<accession>A0ABU5VSR4</accession>
<keyword evidence="5 7" id="KW-1133">Transmembrane helix</keyword>
<dbReference type="InterPro" id="IPR029020">
    <property type="entry name" value="Ammonium/urea_transptr"/>
</dbReference>
<evidence type="ECO:0000256" key="7">
    <source>
        <dbReference type="SAM" id="Phobius"/>
    </source>
</evidence>
<feature type="transmembrane region" description="Helical" evidence="7">
    <location>
        <begin position="221"/>
        <end position="238"/>
    </location>
</feature>
<dbReference type="PANTHER" id="PTHR10464:SF4">
    <property type="entry name" value="UREA TRANSPORTER"/>
    <property type="match status" value="1"/>
</dbReference>
<evidence type="ECO:0000256" key="6">
    <source>
        <dbReference type="ARBA" id="ARBA00023136"/>
    </source>
</evidence>
<dbReference type="EMBL" id="JAYGJQ010000001">
    <property type="protein sequence ID" value="MEA9355394.1"/>
    <property type="molecule type" value="Genomic_DNA"/>
</dbReference>
<dbReference type="InterPro" id="IPR004937">
    <property type="entry name" value="Urea_transporter"/>
</dbReference>
<feature type="transmembrane region" description="Helical" evidence="7">
    <location>
        <begin position="198"/>
        <end position="215"/>
    </location>
</feature>
<dbReference type="Pfam" id="PF03253">
    <property type="entry name" value="UT"/>
    <property type="match status" value="1"/>
</dbReference>
<reference evidence="8 9" key="1">
    <citation type="submission" date="2023-11" db="EMBL/GenBank/DDBJ databases">
        <title>A Novel Polar Bacteriovorax (B. antarcticus) Isolated from the Biocrust in Antarctica.</title>
        <authorList>
            <person name="Mun W."/>
            <person name="Choi S.Y."/>
            <person name="Mitchell R.J."/>
        </authorList>
    </citation>
    <scope>NUCLEOTIDE SEQUENCE [LARGE SCALE GENOMIC DNA]</scope>
    <source>
        <strain evidence="8 9">PP10</strain>
    </source>
</reference>
<evidence type="ECO:0000313" key="9">
    <source>
        <dbReference type="Proteomes" id="UP001302274"/>
    </source>
</evidence>
<evidence type="ECO:0000256" key="2">
    <source>
        <dbReference type="ARBA" id="ARBA00005914"/>
    </source>
</evidence>
<dbReference type="RefSeq" id="WP_323574903.1">
    <property type="nucleotide sequence ID" value="NZ_JAYGJQ010000001.1"/>
</dbReference>
<keyword evidence="4 7" id="KW-0812">Transmembrane</keyword>
<comment type="subcellular location">
    <subcellularLocation>
        <location evidence="1">Cell membrane</location>
        <topology evidence="1">Multi-pass membrane protein</topology>
    </subcellularLocation>
</comment>
<proteinExistence type="inferred from homology"/>
<keyword evidence="9" id="KW-1185">Reference proteome</keyword>
<evidence type="ECO:0000256" key="5">
    <source>
        <dbReference type="ARBA" id="ARBA00022989"/>
    </source>
</evidence>
<feature type="transmembrane region" description="Helical" evidence="7">
    <location>
        <begin position="169"/>
        <end position="191"/>
    </location>
</feature>
<evidence type="ECO:0000256" key="3">
    <source>
        <dbReference type="ARBA" id="ARBA00022475"/>
    </source>
</evidence>
<dbReference type="Proteomes" id="UP001302274">
    <property type="component" value="Unassembled WGS sequence"/>
</dbReference>
<evidence type="ECO:0000256" key="1">
    <source>
        <dbReference type="ARBA" id="ARBA00004651"/>
    </source>
</evidence>
<organism evidence="8 9">
    <name type="scientific">Bacteriovorax antarcticus</name>
    <dbReference type="NCBI Taxonomy" id="3088717"/>
    <lineage>
        <taxon>Bacteria</taxon>
        <taxon>Pseudomonadati</taxon>
        <taxon>Bdellovibrionota</taxon>
        <taxon>Bacteriovoracia</taxon>
        <taxon>Bacteriovoracales</taxon>
        <taxon>Bacteriovoracaceae</taxon>
        <taxon>Bacteriovorax</taxon>
    </lineage>
</organism>
<comment type="caution">
    <text evidence="8">The sequence shown here is derived from an EMBL/GenBank/DDBJ whole genome shotgun (WGS) entry which is preliminary data.</text>
</comment>
<feature type="transmembrane region" description="Helical" evidence="7">
    <location>
        <begin position="44"/>
        <end position="77"/>
    </location>
</feature>
<keyword evidence="3" id="KW-1003">Cell membrane</keyword>
<evidence type="ECO:0000256" key="4">
    <source>
        <dbReference type="ARBA" id="ARBA00022692"/>
    </source>
</evidence>
<keyword evidence="6 7" id="KW-0472">Membrane</keyword>
<protein>
    <submittedName>
        <fullName evidence="8">Urea transporter</fullName>
    </submittedName>
</protein>
<feature type="transmembrane region" description="Helical" evidence="7">
    <location>
        <begin position="250"/>
        <end position="268"/>
    </location>
</feature>
<feature type="transmembrane region" description="Helical" evidence="7">
    <location>
        <begin position="274"/>
        <end position="294"/>
    </location>
</feature>
<name>A0ABU5VSR4_9BACT</name>
<dbReference type="Gene3D" id="1.10.3430.10">
    <property type="entry name" value="Ammonium transporter AmtB like domains"/>
    <property type="match status" value="1"/>
</dbReference>
<feature type="transmembrane region" description="Helical" evidence="7">
    <location>
        <begin position="84"/>
        <end position="102"/>
    </location>
</feature>
<feature type="transmembrane region" description="Helical" evidence="7">
    <location>
        <begin position="301"/>
        <end position="320"/>
    </location>
</feature>
<dbReference type="PANTHER" id="PTHR10464">
    <property type="entry name" value="UREA TRANSPORTER"/>
    <property type="match status" value="1"/>
</dbReference>
<sequence>MALKLCSTGLVVEENSSYSFASLLDAILRGIGQVFLQNNSYAGLLFLIGIFYNSILFGFAVLVGTIVSTMTAISFGVNKDQIRAGLFGFNGALVGIALLYFLQPESLTWAYVIFASACSTVAMASAIRLFDVWKMPTLTSPFVLTTLCFLLACARFGRLHSTQILPTAGLPMVITVVDGVVNFSTVVEGLFKGIAQVFFQENAVTGGLFTLGLFISSRRAGVMAILGSLIGLMVAWGLGASEPAIRSGAFGFNSALTAIALGSTLLAFNTASVIYTMIAAVATVIASAALSAALQPLGMPALTLPFVVTVWLFFLGSSLFNKLRN</sequence>
<comment type="similarity">
    <text evidence="2">Belongs to the urea transporter family.</text>
</comment>
<dbReference type="PIRSF" id="PIRSF016502">
    <property type="entry name" value="Urea_transporter"/>
    <property type="match status" value="1"/>
</dbReference>
<feature type="transmembrane region" description="Helical" evidence="7">
    <location>
        <begin position="108"/>
        <end position="130"/>
    </location>
</feature>